<keyword evidence="3" id="KW-1185">Reference proteome</keyword>
<keyword evidence="1" id="KW-0732">Signal</keyword>
<sequence>MKGWTSSASSVMRMFSKLLCTAVNVQLREPVMRSRPSTTANLWCMYAESTSHRTQMPMKTREKLLCYAESAFHPNPACRKLDEQGTNYHHVSLYGNGKLFNSHKTNTYRSFSKY</sequence>
<dbReference type="Proteomes" id="UP001482620">
    <property type="component" value="Unassembled WGS sequence"/>
</dbReference>
<evidence type="ECO:0000313" key="2">
    <source>
        <dbReference type="EMBL" id="MEQ2253472.1"/>
    </source>
</evidence>
<reference evidence="2 3" key="1">
    <citation type="submission" date="2021-06" db="EMBL/GenBank/DDBJ databases">
        <authorList>
            <person name="Palmer J.M."/>
        </authorList>
    </citation>
    <scope>NUCLEOTIDE SEQUENCE [LARGE SCALE GENOMIC DNA]</scope>
    <source>
        <strain evidence="3">if_2019</strain>
        <tissue evidence="2">Muscle</tissue>
    </source>
</reference>
<evidence type="ECO:0000313" key="3">
    <source>
        <dbReference type="Proteomes" id="UP001482620"/>
    </source>
</evidence>
<gene>
    <name evidence="2" type="ORF">ILYODFUR_032420</name>
</gene>
<evidence type="ECO:0008006" key="4">
    <source>
        <dbReference type="Google" id="ProtNLM"/>
    </source>
</evidence>
<comment type="caution">
    <text evidence="2">The sequence shown here is derived from an EMBL/GenBank/DDBJ whole genome shotgun (WGS) entry which is preliminary data.</text>
</comment>
<protein>
    <recommendedName>
        <fullName evidence="4">Secreted protein</fullName>
    </recommendedName>
</protein>
<accession>A0ABV0V800</accession>
<organism evidence="2 3">
    <name type="scientific">Ilyodon furcidens</name>
    <name type="common">goldbreast splitfin</name>
    <dbReference type="NCBI Taxonomy" id="33524"/>
    <lineage>
        <taxon>Eukaryota</taxon>
        <taxon>Metazoa</taxon>
        <taxon>Chordata</taxon>
        <taxon>Craniata</taxon>
        <taxon>Vertebrata</taxon>
        <taxon>Euteleostomi</taxon>
        <taxon>Actinopterygii</taxon>
        <taxon>Neopterygii</taxon>
        <taxon>Teleostei</taxon>
        <taxon>Neoteleostei</taxon>
        <taxon>Acanthomorphata</taxon>
        <taxon>Ovalentaria</taxon>
        <taxon>Atherinomorphae</taxon>
        <taxon>Cyprinodontiformes</taxon>
        <taxon>Goodeidae</taxon>
        <taxon>Ilyodon</taxon>
    </lineage>
</organism>
<feature type="signal peptide" evidence="1">
    <location>
        <begin position="1"/>
        <end position="20"/>
    </location>
</feature>
<name>A0ABV0V800_9TELE</name>
<dbReference type="EMBL" id="JAHRIQ010097949">
    <property type="protein sequence ID" value="MEQ2253472.1"/>
    <property type="molecule type" value="Genomic_DNA"/>
</dbReference>
<proteinExistence type="predicted"/>
<evidence type="ECO:0000256" key="1">
    <source>
        <dbReference type="SAM" id="SignalP"/>
    </source>
</evidence>
<feature type="chain" id="PRO_5045924158" description="Secreted protein" evidence="1">
    <location>
        <begin position="21"/>
        <end position="114"/>
    </location>
</feature>